<accession>A0AAE3NE85</accession>
<organism evidence="1 2">
    <name type="scientific">Xenophilus arseniciresistens</name>
    <dbReference type="NCBI Taxonomy" id="1283306"/>
    <lineage>
        <taxon>Bacteria</taxon>
        <taxon>Pseudomonadati</taxon>
        <taxon>Pseudomonadota</taxon>
        <taxon>Betaproteobacteria</taxon>
        <taxon>Burkholderiales</taxon>
        <taxon>Comamonadaceae</taxon>
        <taxon>Xenophilus</taxon>
    </lineage>
</organism>
<reference evidence="1" key="1">
    <citation type="submission" date="2023-01" db="EMBL/GenBank/DDBJ databases">
        <title>Xenophilus mangrovi sp. nov., isolated from soil of Mangrove nature reserve.</title>
        <authorList>
            <person name="Xu S."/>
            <person name="Liu Z."/>
            <person name="Xu Y."/>
        </authorList>
    </citation>
    <scope>NUCLEOTIDE SEQUENCE</scope>
    <source>
        <strain evidence="1">YW8</strain>
    </source>
</reference>
<evidence type="ECO:0000313" key="1">
    <source>
        <dbReference type="EMBL" id="MDA7418004.1"/>
    </source>
</evidence>
<dbReference type="Proteomes" id="UP001212602">
    <property type="component" value="Unassembled WGS sequence"/>
</dbReference>
<dbReference type="RefSeq" id="WP_271429437.1">
    <property type="nucleotide sequence ID" value="NZ_JAQIPB010000008.1"/>
</dbReference>
<keyword evidence="2" id="KW-1185">Reference proteome</keyword>
<gene>
    <name evidence="1" type="ORF">PGB34_16695</name>
</gene>
<dbReference type="EMBL" id="JAQIPB010000008">
    <property type="protein sequence ID" value="MDA7418004.1"/>
    <property type="molecule type" value="Genomic_DNA"/>
</dbReference>
<sequence>MKLVECRFRHIGMADNDHHFKFTRLCSGSAEQLFEPDHLLGINSVIARLKDKIQRSDELESQRQRGGCRQHGQCDDESAAELLCDHGDDEQ</sequence>
<protein>
    <submittedName>
        <fullName evidence="1">Uncharacterized protein</fullName>
    </submittedName>
</protein>
<proteinExistence type="predicted"/>
<name>A0AAE3NE85_9BURK</name>
<comment type="caution">
    <text evidence="1">The sequence shown here is derived from an EMBL/GenBank/DDBJ whole genome shotgun (WGS) entry which is preliminary data.</text>
</comment>
<dbReference type="AlphaFoldDB" id="A0AAE3NE85"/>
<evidence type="ECO:0000313" key="2">
    <source>
        <dbReference type="Proteomes" id="UP001212602"/>
    </source>
</evidence>